<dbReference type="OrthoDB" id="9810477at2"/>
<name>A0A223V0F8_9FLAO</name>
<dbReference type="InterPro" id="IPR011055">
    <property type="entry name" value="Dup_hybrid_motif"/>
</dbReference>
<dbReference type="SUPFAM" id="SSF51261">
    <property type="entry name" value="Duplicated hybrid motif"/>
    <property type="match status" value="2"/>
</dbReference>
<evidence type="ECO:0000259" key="2">
    <source>
        <dbReference type="Pfam" id="PF01551"/>
    </source>
</evidence>
<dbReference type="Pfam" id="PF01551">
    <property type="entry name" value="Peptidase_M23"/>
    <property type="match status" value="1"/>
</dbReference>
<sequence>MKRFNLAIISILLFSILIHGQESYPQDAFRSPLDIPLILAGTFGELRSNHFHAGIDIKTQQREGLPVYGVADGTITRIKVSLWGYGKVLYIAHPNGYTSVYAHLQKFSPKIEEYVKKLQYDKKSYEVEAFPNFGELKIEKDELIAYTGNTGGSAGPHLHFEIRSSISEKPTNPLLYGIDVPDATNPTLEKLFVYPLTENSQVNQSGDKIQVNFSRQPDGTYLANTVHALGKIGIGYVGFDRLDMAANKNGVYAVSLSVNGKVYCSYDFESFSFGETRYINTLIDYDYYGRYRDRIQKLFKSPGNYLSIYNELYNNGIIEVREGLSYNLQLLISDLKGNKVTLNIPVEGKNEEVKIKKEDDKTDYYIVAKKPNNFDLGGAKVFFPENTFYEDFYMNLKKGMDTVTIHRNTVPAHRNFTITFDVDKYSEEEKKQMFIARLDERLNPSHLNTYKRGNTFTARTRNLGTYTLAKDTIPPAIRTKNFKEKQWLNNYRYLSVHISDDLTGVNTYSATLNGEWILMEYEPKTNTLTYNFDDKILDKKQCVLEVTVTDNVGNKSTLSTPFYRN</sequence>
<dbReference type="PANTHER" id="PTHR21666">
    <property type="entry name" value="PEPTIDASE-RELATED"/>
    <property type="match status" value="1"/>
</dbReference>
<reference evidence="3 4" key="1">
    <citation type="submission" date="2017-08" db="EMBL/GenBank/DDBJ databases">
        <title>The complete genome sequence of Maribacter sp. B1, isolated from deep-sea sediment.</title>
        <authorList>
            <person name="Wu Y.-H."/>
            <person name="Cheng H."/>
            <person name="Xu X.-W."/>
        </authorList>
    </citation>
    <scope>NUCLEOTIDE SEQUENCE [LARGE SCALE GENOMIC DNA]</scope>
    <source>
        <strain evidence="3 4">B1</strain>
    </source>
</reference>
<dbReference type="CDD" id="cd12797">
    <property type="entry name" value="M23_peptidase"/>
    <property type="match status" value="1"/>
</dbReference>
<protein>
    <submittedName>
        <fullName evidence="3">Peptidase M23</fullName>
    </submittedName>
</protein>
<organism evidence="3 4">
    <name type="scientific">Maribacter cobaltidurans</name>
    <dbReference type="NCBI Taxonomy" id="1178778"/>
    <lineage>
        <taxon>Bacteria</taxon>
        <taxon>Pseudomonadati</taxon>
        <taxon>Bacteroidota</taxon>
        <taxon>Flavobacteriia</taxon>
        <taxon>Flavobacteriales</taxon>
        <taxon>Flavobacteriaceae</taxon>
        <taxon>Maribacter</taxon>
    </lineage>
</organism>
<dbReference type="PANTHER" id="PTHR21666:SF289">
    <property type="entry name" value="L-ALA--D-GLU ENDOPEPTIDASE"/>
    <property type="match status" value="1"/>
</dbReference>
<dbReference type="Gene3D" id="2.70.70.10">
    <property type="entry name" value="Glucose Permease (Domain IIA)"/>
    <property type="match status" value="1"/>
</dbReference>
<evidence type="ECO:0000256" key="1">
    <source>
        <dbReference type="ARBA" id="ARBA00022729"/>
    </source>
</evidence>
<feature type="domain" description="M23ase beta-sheet core" evidence="2">
    <location>
        <begin position="51"/>
        <end position="117"/>
    </location>
</feature>
<dbReference type="Proteomes" id="UP000215244">
    <property type="component" value="Chromosome"/>
</dbReference>
<evidence type="ECO:0000313" key="4">
    <source>
        <dbReference type="Proteomes" id="UP000215244"/>
    </source>
</evidence>
<keyword evidence="1" id="KW-0732">Signal</keyword>
<gene>
    <name evidence="3" type="ORF">CJ263_01115</name>
</gene>
<keyword evidence="4" id="KW-1185">Reference proteome</keyword>
<dbReference type="InterPro" id="IPR016047">
    <property type="entry name" value="M23ase_b-sheet_dom"/>
</dbReference>
<proteinExistence type="predicted"/>
<evidence type="ECO:0000313" key="3">
    <source>
        <dbReference type="EMBL" id="ASV28943.1"/>
    </source>
</evidence>
<dbReference type="EMBL" id="CP022957">
    <property type="protein sequence ID" value="ASV28943.1"/>
    <property type="molecule type" value="Genomic_DNA"/>
</dbReference>
<dbReference type="KEGG" id="marb:CJ263_01115"/>
<dbReference type="InterPro" id="IPR050570">
    <property type="entry name" value="Cell_wall_metabolism_enzyme"/>
</dbReference>
<dbReference type="AlphaFoldDB" id="A0A223V0F8"/>
<dbReference type="GO" id="GO:0004222">
    <property type="term" value="F:metalloendopeptidase activity"/>
    <property type="evidence" value="ECO:0007669"/>
    <property type="project" value="TreeGrafter"/>
</dbReference>
<dbReference type="RefSeq" id="WP_094995578.1">
    <property type="nucleotide sequence ID" value="NZ_BMJL01000001.1"/>
</dbReference>
<accession>A0A223V0F8</accession>